<accession>A0A8S1ILL5</accession>
<keyword evidence="2" id="KW-1185">Reference proteome</keyword>
<reference evidence="1" key="1">
    <citation type="submission" date="2020-12" db="EMBL/GenBank/DDBJ databases">
        <authorList>
            <person name="Iha C."/>
        </authorList>
    </citation>
    <scope>NUCLEOTIDE SEQUENCE</scope>
</reference>
<organism evidence="1 2">
    <name type="scientific">Ostreobium quekettii</name>
    <dbReference type="NCBI Taxonomy" id="121088"/>
    <lineage>
        <taxon>Eukaryota</taxon>
        <taxon>Viridiplantae</taxon>
        <taxon>Chlorophyta</taxon>
        <taxon>core chlorophytes</taxon>
        <taxon>Ulvophyceae</taxon>
        <taxon>TCBD clade</taxon>
        <taxon>Bryopsidales</taxon>
        <taxon>Ostreobineae</taxon>
        <taxon>Ostreobiaceae</taxon>
        <taxon>Ostreobium</taxon>
    </lineage>
</organism>
<dbReference type="AlphaFoldDB" id="A0A8S1ILL5"/>
<name>A0A8S1ILL5_9CHLO</name>
<evidence type="ECO:0000313" key="1">
    <source>
        <dbReference type="EMBL" id="CAD7695877.1"/>
    </source>
</evidence>
<sequence length="250" mass="26798">MSCFPWVRSVGGVHWAQLPSAIWALRSAGVRQAVRGRVAPSGSRHGKRIQAHYQRLAPPCPQAFLMGLALVSANELSIDVHFGGGGGRKMLQTSTGCLTADNSCLFTAFGISVGLDEEVVEEGGVTLSTTYSTTGWATLLPGETLELCVEANNTNPSVWLYAKDLSSEGAFCPPTEGDDMPDGYVDSMKFCLHGEEPHTVIRDTNLAQPYRDDDTGVVSATCAGLGSCYGEATFYELDLPSKWSLPCLRD</sequence>
<proteinExistence type="predicted"/>
<comment type="caution">
    <text evidence="1">The sequence shown here is derived from an EMBL/GenBank/DDBJ whole genome shotgun (WGS) entry which is preliminary data.</text>
</comment>
<protein>
    <submittedName>
        <fullName evidence="1">Uncharacterized protein</fullName>
    </submittedName>
</protein>
<dbReference type="EMBL" id="CAJHUC010000399">
    <property type="protein sequence ID" value="CAD7695877.1"/>
    <property type="molecule type" value="Genomic_DNA"/>
</dbReference>
<gene>
    <name evidence="1" type="ORF">OSTQU699_LOCUS1238</name>
</gene>
<evidence type="ECO:0000313" key="2">
    <source>
        <dbReference type="Proteomes" id="UP000708148"/>
    </source>
</evidence>
<dbReference type="Proteomes" id="UP000708148">
    <property type="component" value="Unassembled WGS sequence"/>
</dbReference>